<dbReference type="InterPro" id="IPR050275">
    <property type="entry name" value="PGM_Phosphatase"/>
</dbReference>
<dbReference type="InterPro" id="IPR029033">
    <property type="entry name" value="His_PPase_superfam"/>
</dbReference>
<evidence type="ECO:0000313" key="3">
    <source>
        <dbReference type="EMBL" id="BBO35737.1"/>
    </source>
</evidence>
<dbReference type="PANTHER" id="PTHR48100">
    <property type="entry name" value="BROAD-SPECIFICITY PHOSPHATASE YOR283W-RELATED"/>
    <property type="match status" value="1"/>
</dbReference>
<dbReference type="RefSeq" id="WP_152101045.1">
    <property type="nucleotide sequence ID" value="NZ_AP021861.1"/>
</dbReference>
<protein>
    <submittedName>
        <fullName evidence="3">Fructose-1,6-bisphosphatase</fullName>
        <ecNumber evidence="3">3.1.3.11</ecNumber>
        <ecNumber evidence="3">3.1.3.23</ecNumber>
    </submittedName>
</protein>
<dbReference type="CDD" id="cd07067">
    <property type="entry name" value="HP_PGM_like"/>
    <property type="match status" value="1"/>
</dbReference>
<organism evidence="3 4">
    <name type="scientific">Lacipirellula parvula</name>
    <dbReference type="NCBI Taxonomy" id="2650471"/>
    <lineage>
        <taxon>Bacteria</taxon>
        <taxon>Pseudomonadati</taxon>
        <taxon>Planctomycetota</taxon>
        <taxon>Planctomycetia</taxon>
        <taxon>Pirellulales</taxon>
        <taxon>Lacipirellulaceae</taxon>
        <taxon>Lacipirellula</taxon>
    </lineage>
</organism>
<evidence type="ECO:0000256" key="2">
    <source>
        <dbReference type="PIRSR" id="PIRSR613078-2"/>
    </source>
</evidence>
<evidence type="ECO:0000313" key="4">
    <source>
        <dbReference type="Proteomes" id="UP000326837"/>
    </source>
</evidence>
<dbReference type="AlphaFoldDB" id="A0A5K7XID0"/>
<dbReference type="Pfam" id="PF00300">
    <property type="entry name" value="His_Phos_1"/>
    <property type="match status" value="1"/>
</dbReference>
<dbReference type="SMART" id="SM00855">
    <property type="entry name" value="PGAM"/>
    <property type="match status" value="1"/>
</dbReference>
<evidence type="ECO:0000256" key="1">
    <source>
        <dbReference type="PIRSR" id="PIRSR613078-1"/>
    </source>
</evidence>
<dbReference type="GO" id="GO:0101006">
    <property type="term" value="F:protein histidine phosphatase activity"/>
    <property type="evidence" value="ECO:0007669"/>
    <property type="project" value="TreeGrafter"/>
</dbReference>
<dbReference type="Gene3D" id="3.40.50.1240">
    <property type="entry name" value="Phosphoglycerate mutase-like"/>
    <property type="match status" value="1"/>
</dbReference>
<feature type="binding site" evidence="2">
    <location>
        <begin position="25"/>
        <end position="26"/>
    </location>
    <ligand>
        <name>substrate</name>
    </ligand>
</feature>
<proteinExistence type="predicted"/>
<reference evidence="4" key="1">
    <citation type="submission" date="2019-10" db="EMBL/GenBank/DDBJ databases">
        <title>Lacipirellula parvula gen. nov., sp. nov., representing a lineage of planctomycetes widespread in freshwater anoxic habitats, and description of the family Lacipirellulaceae.</title>
        <authorList>
            <person name="Dedysh S.N."/>
            <person name="Kulichevskaya I.S."/>
            <person name="Beletsky A.V."/>
            <person name="Rakitin A.L."/>
            <person name="Mardanov A.V."/>
            <person name="Ivanova A.A."/>
            <person name="Saltykova V.X."/>
            <person name="Rijpstra W.I.C."/>
            <person name="Sinninghe Damste J.S."/>
            <person name="Ravin N.V."/>
        </authorList>
    </citation>
    <scope>NUCLEOTIDE SEQUENCE [LARGE SCALE GENOMIC DNA]</scope>
    <source>
        <strain evidence="4">PX69</strain>
    </source>
</reference>
<gene>
    <name evidence="3" type="ORF">PLANPX_5349</name>
</gene>
<dbReference type="KEGG" id="lpav:PLANPX_5349"/>
<keyword evidence="4" id="KW-1185">Reference proteome</keyword>
<dbReference type="EC" id="3.1.3.23" evidence="3"/>
<dbReference type="EC" id="3.1.3.11" evidence="3"/>
<keyword evidence="3" id="KW-0378">Hydrolase</keyword>
<dbReference type="PANTHER" id="PTHR48100:SF15">
    <property type="entry name" value="SEDOHEPTULOSE 1,7-BISPHOSPHATASE"/>
    <property type="match status" value="1"/>
</dbReference>
<dbReference type="SUPFAM" id="SSF53254">
    <property type="entry name" value="Phosphoglycerate mutase-like"/>
    <property type="match status" value="1"/>
</dbReference>
<dbReference type="EMBL" id="AP021861">
    <property type="protein sequence ID" value="BBO35737.1"/>
    <property type="molecule type" value="Genomic_DNA"/>
</dbReference>
<feature type="binding site" evidence="2">
    <location>
        <position position="62"/>
    </location>
    <ligand>
        <name>substrate</name>
    </ligand>
</feature>
<name>A0A5K7XID0_9BACT</name>
<accession>A0A5K7XID0</accession>
<feature type="active site" description="Tele-phosphohistidine intermediate" evidence="1">
    <location>
        <position position="13"/>
    </location>
</feature>
<sequence>MSAKLPIIYLARHGQTAWSKSGQHTGLTDIPLLLEGEYDAERLGARLQKLEFAAVWTSPLVRASRTCELAGFGGVATVDRDLVEWDYGEYEGLKNAEIVARQPGWRIYRDGCPGGESTEQVAARADRVLERARAAGGNVLLFSSGHFTRMLGARWIGLPPQHAELFTLATASLSALGYEHNVNEPVIQLWNDVSHYEE</sequence>
<dbReference type="Proteomes" id="UP000326837">
    <property type="component" value="Chromosome"/>
</dbReference>
<dbReference type="GO" id="GO:0070297">
    <property type="term" value="P:regulation of phosphorelay signal transduction system"/>
    <property type="evidence" value="ECO:0007669"/>
    <property type="project" value="TreeGrafter"/>
</dbReference>
<feature type="active site" description="Proton donor/acceptor" evidence="1">
    <location>
        <position position="84"/>
    </location>
</feature>
<dbReference type="InterPro" id="IPR013078">
    <property type="entry name" value="His_Pase_superF_clade-1"/>
</dbReference>
<feature type="binding site" evidence="2">
    <location>
        <begin position="84"/>
        <end position="87"/>
    </location>
    <ligand>
        <name>substrate</name>
    </ligand>
</feature>
<dbReference type="GO" id="GO:0042132">
    <property type="term" value="F:fructose 1,6-bisphosphate 1-phosphatase activity"/>
    <property type="evidence" value="ECO:0007669"/>
    <property type="project" value="UniProtKB-EC"/>
</dbReference>